<feature type="domain" description="Pyruvate flavodoxin/ferredoxin oxidoreductase pyrimidine binding" evidence="2">
    <location>
        <begin position="17"/>
        <end position="248"/>
    </location>
</feature>
<organism evidence="4 5">
    <name type="scientific">Megasphaera hexanoica</name>
    <dbReference type="NCBI Taxonomy" id="1675036"/>
    <lineage>
        <taxon>Bacteria</taxon>
        <taxon>Bacillati</taxon>
        <taxon>Bacillota</taxon>
        <taxon>Negativicutes</taxon>
        <taxon>Veillonellales</taxon>
        <taxon>Veillonellaceae</taxon>
        <taxon>Megasphaera</taxon>
    </lineage>
</organism>
<dbReference type="Gene3D" id="3.40.50.920">
    <property type="match status" value="1"/>
</dbReference>
<sequence>MAGTYEIMTGNEACTRAAIAAGMRFFAGYPITPATEIAEMASELLPKAGGTYMQMEDELASIAAVIGASAAGVKAMTATSGPGVSLMQENLGYAIMAEIPLVLVDCMRQGPCQGVATVPAQGDIMQARWGTNGDHPIIAIAPASVGELYEETIRAFNLAETYRNPVYILSDAMLAHMSERVRIPDPGEYDVVSRKRPTCPPSEFQAYADDGTGIPPMASFGDGYRWFVTGMVHDDTGFPVTNSADRISYLVKRLHAKIEHNRADIEKYEEYKTDDADILIVSMGVVARSVKAAIDDIRKEGVKAGLFRPITVWPFPESRLETLCRGVKEIVTCEMNEGQLYHMVREVSGNTPVRMINQNNGVILSADTILAGLREGK</sequence>
<proteinExistence type="predicted"/>
<dbReference type="InterPro" id="IPR029061">
    <property type="entry name" value="THDP-binding"/>
</dbReference>
<dbReference type="RefSeq" id="WP_113856287.1">
    <property type="nucleotide sequence ID" value="NZ_CP011940.1"/>
</dbReference>
<dbReference type="Pfam" id="PF17147">
    <property type="entry name" value="PFOR_II"/>
    <property type="match status" value="1"/>
</dbReference>
<dbReference type="InterPro" id="IPR002880">
    <property type="entry name" value="Pyrv_Fd/Flavodoxin_OxRdtase_N"/>
</dbReference>
<protein>
    <submittedName>
        <fullName evidence="4">2-oxoacid:acceptor oxidoreductase subunit alpha</fullName>
    </submittedName>
</protein>
<evidence type="ECO:0000313" key="5">
    <source>
        <dbReference type="Proteomes" id="UP001605989"/>
    </source>
</evidence>
<evidence type="ECO:0000313" key="4">
    <source>
        <dbReference type="EMBL" id="MFG6272021.1"/>
    </source>
</evidence>
<keyword evidence="1" id="KW-0560">Oxidoreductase</keyword>
<gene>
    <name evidence="4" type="ORF">ACGTZG_02325</name>
</gene>
<dbReference type="InterPro" id="IPR052368">
    <property type="entry name" value="2-oxoacid_oxidoreductase"/>
</dbReference>
<dbReference type="Gene3D" id="3.40.50.970">
    <property type="match status" value="1"/>
</dbReference>
<feature type="domain" description="Pyruvate:ferredoxin oxidoreductase core" evidence="3">
    <location>
        <begin position="276"/>
        <end position="367"/>
    </location>
</feature>
<dbReference type="Proteomes" id="UP001605989">
    <property type="component" value="Unassembled WGS sequence"/>
</dbReference>
<dbReference type="PANTHER" id="PTHR43088:SF1">
    <property type="entry name" value="SUBUNIT OF PYRUVATE:FLAVODOXIN OXIDOREDUCTASE"/>
    <property type="match status" value="1"/>
</dbReference>
<dbReference type="SUPFAM" id="SSF52518">
    <property type="entry name" value="Thiamin diphosphate-binding fold (THDP-binding)"/>
    <property type="match status" value="1"/>
</dbReference>
<reference evidence="4 5" key="1">
    <citation type="submission" date="2024-10" db="EMBL/GenBank/DDBJ databases">
        <authorList>
            <person name="Sang B.-I."/>
            <person name="Prabhaharan D."/>
        </authorList>
    </citation>
    <scope>NUCLEOTIDE SEQUENCE [LARGE SCALE GENOMIC DNA]</scope>
    <source>
        <strain evidence="4 5">MH</strain>
    </source>
</reference>
<dbReference type="EMBL" id="JBIEKR010000002">
    <property type="protein sequence ID" value="MFG6272021.1"/>
    <property type="molecule type" value="Genomic_DNA"/>
</dbReference>
<dbReference type="PANTHER" id="PTHR43088">
    <property type="entry name" value="SUBUNIT OF PYRUVATE:FLAVODOXIN OXIDOREDUCTASE-RELATED"/>
    <property type="match status" value="1"/>
</dbReference>
<keyword evidence="5" id="KW-1185">Reference proteome</keyword>
<dbReference type="SUPFAM" id="SSF52922">
    <property type="entry name" value="TK C-terminal domain-like"/>
    <property type="match status" value="1"/>
</dbReference>
<dbReference type="NCBIfam" id="NF006412">
    <property type="entry name" value="PRK08659.1"/>
    <property type="match status" value="1"/>
</dbReference>
<accession>A0ABW7DL04</accession>
<dbReference type="InterPro" id="IPR009014">
    <property type="entry name" value="Transketo_C/PFOR_II"/>
</dbReference>
<name>A0ABW7DL04_9FIRM</name>
<comment type="caution">
    <text evidence="4">The sequence shown here is derived from an EMBL/GenBank/DDBJ whole genome shotgun (WGS) entry which is preliminary data.</text>
</comment>
<dbReference type="InterPro" id="IPR033412">
    <property type="entry name" value="PFOR_II"/>
</dbReference>
<dbReference type="CDD" id="cd07034">
    <property type="entry name" value="TPP_PYR_PFOR_IOR-alpha_like"/>
    <property type="match status" value="1"/>
</dbReference>
<evidence type="ECO:0000259" key="3">
    <source>
        <dbReference type="Pfam" id="PF17147"/>
    </source>
</evidence>
<dbReference type="Pfam" id="PF01855">
    <property type="entry name" value="POR_N"/>
    <property type="match status" value="1"/>
</dbReference>
<evidence type="ECO:0000256" key="1">
    <source>
        <dbReference type="ARBA" id="ARBA00023002"/>
    </source>
</evidence>
<evidence type="ECO:0000259" key="2">
    <source>
        <dbReference type="Pfam" id="PF01855"/>
    </source>
</evidence>